<keyword evidence="2" id="KW-1185">Reference proteome</keyword>
<dbReference type="AlphaFoldDB" id="A0AAV1K0D2"/>
<sequence>MSTAVGCTPSISFYLRNPSIFAQRSRARPSGVALSVAVDSNHFRCNPAKEVAGRTIAQARTTRRHAVVPAQQMRAGVRSLRARFASITCSTPGRCREWRPARSQLPRTLWATRLSLAAAVGEHHDCWTAGFRCR</sequence>
<comment type="caution">
    <text evidence="1">The sequence shown here is derived from an EMBL/GenBank/DDBJ whole genome shotgun (WGS) entry which is preliminary data.</text>
</comment>
<evidence type="ECO:0000313" key="1">
    <source>
        <dbReference type="EMBL" id="CAK1554105.1"/>
    </source>
</evidence>
<reference evidence="1 2" key="1">
    <citation type="submission" date="2023-11" db="EMBL/GenBank/DDBJ databases">
        <authorList>
            <person name="Okamura Y."/>
        </authorList>
    </citation>
    <scope>NUCLEOTIDE SEQUENCE [LARGE SCALE GENOMIC DNA]</scope>
</reference>
<dbReference type="Proteomes" id="UP001497472">
    <property type="component" value="Unassembled WGS sequence"/>
</dbReference>
<proteinExistence type="predicted"/>
<accession>A0AAV1K0D2</accession>
<name>A0AAV1K0D2_9NEOP</name>
<organism evidence="1 2">
    <name type="scientific">Leptosia nina</name>
    <dbReference type="NCBI Taxonomy" id="320188"/>
    <lineage>
        <taxon>Eukaryota</taxon>
        <taxon>Metazoa</taxon>
        <taxon>Ecdysozoa</taxon>
        <taxon>Arthropoda</taxon>
        <taxon>Hexapoda</taxon>
        <taxon>Insecta</taxon>
        <taxon>Pterygota</taxon>
        <taxon>Neoptera</taxon>
        <taxon>Endopterygota</taxon>
        <taxon>Lepidoptera</taxon>
        <taxon>Glossata</taxon>
        <taxon>Ditrysia</taxon>
        <taxon>Papilionoidea</taxon>
        <taxon>Pieridae</taxon>
        <taxon>Pierinae</taxon>
        <taxon>Leptosia</taxon>
    </lineage>
</organism>
<gene>
    <name evidence="1" type="ORF">LNINA_LOCUS13044</name>
</gene>
<evidence type="ECO:0000313" key="2">
    <source>
        <dbReference type="Proteomes" id="UP001497472"/>
    </source>
</evidence>
<dbReference type="EMBL" id="CAVLEF010000265">
    <property type="protein sequence ID" value="CAK1554105.1"/>
    <property type="molecule type" value="Genomic_DNA"/>
</dbReference>
<protein>
    <submittedName>
        <fullName evidence="1">Uncharacterized protein</fullName>
    </submittedName>
</protein>